<dbReference type="AlphaFoldDB" id="A0AAD7CYX6"/>
<feature type="compositionally biased region" description="Polar residues" evidence="1">
    <location>
        <begin position="1"/>
        <end position="15"/>
    </location>
</feature>
<organism evidence="2 3">
    <name type="scientific">Mycena rosella</name>
    <name type="common">Pink bonnet</name>
    <name type="synonym">Agaricus rosellus</name>
    <dbReference type="NCBI Taxonomy" id="1033263"/>
    <lineage>
        <taxon>Eukaryota</taxon>
        <taxon>Fungi</taxon>
        <taxon>Dikarya</taxon>
        <taxon>Basidiomycota</taxon>
        <taxon>Agaricomycotina</taxon>
        <taxon>Agaricomycetes</taxon>
        <taxon>Agaricomycetidae</taxon>
        <taxon>Agaricales</taxon>
        <taxon>Marasmiineae</taxon>
        <taxon>Mycenaceae</taxon>
        <taxon>Mycena</taxon>
    </lineage>
</organism>
<feature type="region of interest" description="Disordered" evidence="1">
    <location>
        <begin position="1"/>
        <end position="33"/>
    </location>
</feature>
<proteinExistence type="predicted"/>
<keyword evidence="3" id="KW-1185">Reference proteome</keyword>
<reference evidence="2" key="1">
    <citation type="submission" date="2023-03" db="EMBL/GenBank/DDBJ databases">
        <title>Massive genome expansion in bonnet fungi (Mycena s.s.) driven by repeated elements and novel gene families across ecological guilds.</title>
        <authorList>
            <consortium name="Lawrence Berkeley National Laboratory"/>
            <person name="Harder C.B."/>
            <person name="Miyauchi S."/>
            <person name="Viragh M."/>
            <person name="Kuo A."/>
            <person name="Thoen E."/>
            <person name="Andreopoulos B."/>
            <person name="Lu D."/>
            <person name="Skrede I."/>
            <person name="Drula E."/>
            <person name="Henrissat B."/>
            <person name="Morin E."/>
            <person name="Kohler A."/>
            <person name="Barry K."/>
            <person name="LaButti K."/>
            <person name="Morin E."/>
            <person name="Salamov A."/>
            <person name="Lipzen A."/>
            <person name="Mereny Z."/>
            <person name="Hegedus B."/>
            <person name="Baldrian P."/>
            <person name="Stursova M."/>
            <person name="Weitz H."/>
            <person name="Taylor A."/>
            <person name="Grigoriev I.V."/>
            <person name="Nagy L.G."/>
            <person name="Martin F."/>
            <person name="Kauserud H."/>
        </authorList>
    </citation>
    <scope>NUCLEOTIDE SEQUENCE</scope>
    <source>
        <strain evidence="2">CBHHK067</strain>
    </source>
</reference>
<dbReference type="EMBL" id="JARKIE010000180">
    <property type="protein sequence ID" value="KAJ7670476.1"/>
    <property type="molecule type" value="Genomic_DNA"/>
</dbReference>
<sequence>MSLSEASGNNMSASVPLSPPRHFPAPLAGQTRTLPSLKDSDAAAFQASLSRLKDACGQEYIPPVDRKLAAKPPNSVEASKVQEFKPIVPRIKTPLYPTLVYVGLKNIATDPDPSCTLQMSIDHLLAFCKAPASSTFANHCNWVKNATQTVQLLQNAS</sequence>
<protein>
    <submittedName>
        <fullName evidence="2">Uncharacterized protein</fullName>
    </submittedName>
</protein>
<evidence type="ECO:0000313" key="2">
    <source>
        <dbReference type="EMBL" id="KAJ7670476.1"/>
    </source>
</evidence>
<name>A0AAD7CYX6_MYCRO</name>
<evidence type="ECO:0000313" key="3">
    <source>
        <dbReference type="Proteomes" id="UP001221757"/>
    </source>
</evidence>
<dbReference type="Proteomes" id="UP001221757">
    <property type="component" value="Unassembled WGS sequence"/>
</dbReference>
<gene>
    <name evidence="2" type="ORF">B0H17DRAFT_1209336</name>
</gene>
<comment type="caution">
    <text evidence="2">The sequence shown here is derived from an EMBL/GenBank/DDBJ whole genome shotgun (WGS) entry which is preliminary data.</text>
</comment>
<accession>A0AAD7CYX6</accession>
<evidence type="ECO:0000256" key="1">
    <source>
        <dbReference type="SAM" id="MobiDB-lite"/>
    </source>
</evidence>